<feature type="domain" description="PilZ" evidence="1">
    <location>
        <begin position="11"/>
        <end position="87"/>
    </location>
</feature>
<accession>A0A1H5JIJ0</accession>
<evidence type="ECO:0000313" key="3">
    <source>
        <dbReference type="Proteomes" id="UP000198992"/>
    </source>
</evidence>
<name>A0A1H5JIJ0_9BRAD</name>
<organism evidence="2 3">
    <name type="scientific">Bradyrhizobium erythrophlei</name>
    <dbReference type="NCBI Taxonomy" id="1437360"/>
    <lineage>
        <taxon>Bacteria</taxon>
        <taxon>Pseudomonadati</taxon>
        <taxon>Pseudomonadota</taxon>
        <taxon>Alphaproteobacteria</taxon>
        <taxon>Hyphomicrobiales</taxon>
        <taxon>Nitrobacteraceae</taxon>
        <taxon>Bradyrhizobium</taxon>
    </lineage>
</organism>
<dbReference type="EMBL" id="FNTH01000001">
    <property type="protein sequence ID" value="SEE52254.1"/>
    <property type="molecule type" value="Genomic_DNA"/>
</dbReference>
<dbReference type="InterPro" id="IPR009875">
    <property type="entry name" value="PilZ_domain"/>
</dbReference>
<dbReference type="AlphaFoldDB" id="A0A1H5JIJ0"/>
<dbReference type="Pfam" id="PF07238">
    <property type="entry name" value="PilZ"/>
    <property type="match status" value="1"/>
</dbReference>
<protein>
    <recommendedName>
        <fullName evidence="1">PilZ domain-containing protein</fullName>
    </recommendedName>
</protein>
<gene>
    <name evidence="2" type="ORF">SAMN05444164_8450</name>
</gene>
<dbReference type="SUPFAM" id="SSF141371">
    <property type="entry name" value="PilZ domain-like"/>
    <property type="match status" value="1"/>
</dbReference>
<dbReference type="Proteomes" id="UP000198992">
    <property type="component" value="Unassembled WGS sequence"/>
</dbReference>
<evidence type="ECO:0000313" key="2">
    <source>
        <dbReference type="EMBL" id="SEE52254.1"/>
    </source>
</evidence>
<proteinExistence type="predicted"/>
<sequence>MMGSEMIAFPDRRKSVRNPSLDNALIRFGDLALCCIVGDITENGAALKADDPPSPLPDHFTLIVPPSKTYSCNVVWRRGAWVGVVFVTE</sequence>
<evidence type="ECO:0000259" key="1">
    <source>
        <dbReference type="Pfam" id="PF07238"/>
    </source>
</evidence>
<reference evidence="2 3" key="1">
    <citation type="submission" date="2016-10" db="EMBL/GenBank/DDBJ databases">
        <authorList>
            <person name="de Groot N.N."/>
        </authorList>
    </citation>
    <scope>NUCLEOTIDE SEQUENCE [LARGE SCALE GENOMIC DNA]</scope>
    <source>
        <strain evidence="2 3">MT12</strain>
    </source>
</reference>
<dbReference type="GO" id="GO:0035438">
    <property type="term" value="F:cyclic-di-GMP binding"/>
    <property type="evidence" value="ECO:0007669"/>
    <property type="project" value="InterPro"/>
</dbReference>